<feature type="transmembrane region" description="Helical" evidence="6">
    <location>
        <begin position="107"/>
        <end position="130"/>
    </location>
</feature>
<dbReference type="EMBL" id="MU251242">
    <property type="protein sequence ID" value="KAG9259101.1"/>
    <property type="molecule type" value="Genomic_DNA"/>
</dbReference>
<dbReference type="GO" id="GO:0016020">
    <property type="term" value="C:membrane"/>
    <property type="evidence" value="ECO:0007669"/>
    <property type="project" value="UniProtKB-SubCell"/>
</dbReference>
<evidence type="ECO:0000256" key="5">
    <source>
        <dbReference type="ARBA" id="ARBA00038359"/>
    </source>
</evidence>
<dbReference type="RefSeq" id="XP_046123025.1">
    <property type="nucleotide sequence ID" value="XM_046258492.1"/>
</dbReference>
<dbReference type="PANTHER" id="PTHR33048">
    <property type="entry name" value="PTH11-LIKE INTEGRAL MEMBRANE PROTEIN (AFU_ORTHOLOGUE AFUA_5G11245)"/>
    <property type="match status" value="1"/>
</dbReference>
<dbReference type="PANTHER" id="PTHR33048:SF47">
    <property type="entry name" value="INTEGRAL MEMBRANE PROTEIN-RELATED"/>
    <property type="match status" value="1"/>
</dbReference>
<proteinExistence type="inferred from homology"/>
<evidence type="ECO:0000256" key="2">
    <source>
        <dbReference type="ARBA" id="ARBA00022692"/>
    </source>
</evidence>
<evidence type="ECO:0000256" key="6">
    <source>
        <dbReference type="SAM" id="Phobius"/>
    </source>
</evidence>
<evidence type="ECO:0000256" key="3">
    <source>
        <dbReference type="ARBA" id="ARBA00022989"/>
    </source>
</evidence>
<feature type="transmembrane region" description="Helical" evidence="6">
    <location>
        <begin position="30"/>
        <end position="51"/>
    </location>
</feature>
<dbReference type="OrthoDB" id="61113at2759"/>
<gene>
    <name evidence="8" type="ORF">F5Z01DRAFT_25102</name>
</gene>
<comment type="caution">
    <text evidence="8">The sequence shown here is derived from an EMBL/GenBank/DDBJ whole genome shotgun (WGS) entry which is preliminary data.</text>
</comment>
<feature type="transmembrane region" description="Helical" evidence="6">
    <location>
        <begin position="193"/>
        <end position="217"/>
    </location>
</feature>
<feature type="transmembrane region" description="Helical" evidence="6">
    <location>
        <begin position="267"/>
        <end position="293"/>
    </location>
</feature>
<protein>
    <recommendedName>
        <fullName evidence="7">Rhodopsin domain-containing protein</fullName>
    </recommendedName>
</protein>
<evidence type="ECO:0000259" key="7">
    <source>
        <dbReference type="Pfam" id="PF20684"/>
    </source>
</evidence>
<feature type="transmembrane region" description="Helical" evidence="6">
    <location>
        <begin position="229"/>
        <end position="247"/>
    </location>
</feature>
<feature type="domain" description="Rhodopsin" evidence="7">
    <location>
        <begin position="47"/>
        <end position="297"/>
    </location>
</feature>
<dbReference type="InterPro" id="IPR049326">
    <property type="entry name" value="Rhodopsin_dom_fungi"/>
</dbReference>
<comment type="similarity">
    <text evidence="5">Belongs to the SAT4 family.</text>
</comment>
<accession>A0A9P7ZWX7</accession>
<organism evidence="8 9">
    <name type="scientific">Emericellopsis atlantica</name>
    <dbReference type="NCBI Taxonomy" id="2614577"/>
    <lineage>
        <taxon>Eukaryota</taxon>
        <taxon>Fungi</taxon>
        <taxon>Dikarya</taxon>
        <taxon>Ascomycota</taxon>
        <taxon>Pezizomycotina</taxon>
        <taxon>Sordariomycetes</taxon>
        <taxon>Hypocreomycetidae</taxon>
        <taxon>Hypocreales</taxon>
        <taxon>Bionectriaceae</taxon>
        <taxon>Emericellopsis</taxon>
    </lineage>
</organism>
<dbReference type="Proteomes" id="UP000887229">
    <property type="component" value="Unassembled WGS sequence"/>
</dbReference>
<dbReference type="Pfam" id="PF20684">
    <property type="entry name" value="Fung_rhodopsin"/>
    <property type="match status" value="1"/>
</dbReference>
<feature type="transmembrane region" description="Helical" evidence="6">
    <location>
        <begin position="63"/>
        <end position="87"/>
    </location>
</feature>
<name>A0A9P7ZWX7_9HYPO</name>
<evidence type="ECO:0000313" key="8">
    <source>
        <dbReference type="EMBL" id="KAG9259101.1"/>
    </source>
</evidence>
<keyword evidence="3 6" id="KW-1133">Transmembrane helix</keyword>
<dbReference type="AlphaFoldDB" id="A0A9P7ZWX7"/>
<dbReference type="GeneID" id="70289395"/>
<keyword evidence="9" id="KW-1185">Reference proteome</keyword>
<sequence length="394" mass="44206">MAQDGTLKGQIGAVDNLQAPLPVWNRESTIIGMTIVFTVITSTCVLLRLYARFRIMNMAGWDDYCMIFVITMGGVGTVCVCMLPGLGGLGSHLLEMSDAKRQMYFKLFYVADGSFVSTVALIKLCLLLQYLRIFDRGLQRRVCLAMFVVVGLWALVTSFMAWVPCFPVHAFWDWSVEDKTCYAYGSKYVSGHYAIFLTHSIVNIGLDLIIFAIPLPLLFRLSTQHRTKLGLIVLIMLGVITNVLAALRLAETVRHKAMSYPTFDHPWYAPALCMLGMLEVNFACIGASIPVFWPVFKNRLEAIFVTREINVSVAARNSSDMQLQRLESLHSQDGSDGTKRLWREGSREVDKSHHYQDAYVIDQVDPLRARTALAVDTTVTTGRHAGERQNDKAM</sequence>
<evidence type="ECO:0000256" key="1">
    <source>
        <dbReference type="ARBA" id="ARBA00004141"/>
    </source>
</evidence>
<dbReference type="InterPro" id="IPR052337">
    <property type="entry name" value="SAT4-like"/>
</dbReference>
<reference evidence="8" key="1">
    <citation type="journal article" date="2021" name="IMA Fungus">
        <title>Genomic characterization of three marine fungi, including Emericellopsis atlantica sp. nov. with signatures of a generalist lifestyle and marine biomass degradation.</title>
        <authorList>
            <person name="Hagestad O.C."/>
            <person name="Hou L."/>
            <person name="Andersen J.H."/>
            <person name="Hansen E.H."/>
            <person name="Altermark B."/>
            <person name="Li C."/>
            <person name="Kuhnert E."/>
            <person name="Cox R.J."/>
            <person name="Crous P.W."/>
            <person name="Spatafora J.W."/>
            <person name="Lail K."/>
            <person name="Amirebrahimi M."/>
            <person name="Lipzen A."/>
            <person name="Pangilinan J."/>
            <person name="Andreopoulos W."/>
            <person name="Hayes R.D."/>
            <person name="Ng V."/>
            <person name="Grigoriev I.V."/>
            <person name="Jackson S.A."/>
            <person name="Sutton T.D.S."/>
            <person name="Dobson A.D.W."/>
            <person name="Rama T."/>
        </authorList>
    </citation>
    <scope>NUCLEOTIDE SEQUENCE</scope>
    <source>
        <strain evidence="8">TS7</strain>
    </source>
</reference>
<evidence type="ECO:0000313" key="9">
    <source>
        <dbReference type="Proteomes" id="UP000887229"/>
    </source>
</evidence>
<comment type="subcellular location">
    <subcellularLocation>
        <location evidence="1">Membrane</location>
        <topology evidence="1">Multi-pass membrane protein</topology>
    </subcellularLocation>
</comment>
<keyword evidence="4 6" id="KW-0472">Membrane</keyword>
<evidence type="ECO:0000256" key="4">
    <source>
        <dbReference type="ARBA" id="ARBA00023136"/>
    </source>
</evidence>
<keyword evidence="2 6" id="KW-0812">Transmembrane</keyword>
<feature type="transmembrane region" description="Helical" evidence="6">
    <location>
        <begin position="142"/>
        <end position="163"/>
    </location>
</feature>